<dbReference type="Pfam" id="PF03668">
    <property type="entry name" value="RapZ-like_N"/>
    <property type="match status" value="1"/>
</dbReference>
<keyword evidence="1 4" id="KW-0547">Nucleotide-binding</keyword>
<dbReference type="EMBL" id="FZNM01000001">
    <property type="protein sequence ID" value="SNR23390.1"/>
    <property type="molecule type" value="Genomic_DNA"/>
</dbReference>
<evidence type="ECO:0000259" key="7">
    <source>
        <dbReference type="Pfam" id="PF22740"/>
    </source>
</evidence>
<gene>
    <name evidence="8" type="ORF">SAMN06265378_101158</name>
</gene>
<dbReference type="Proteomes" id="UP000198409">
    <property type="component" value="Unassembled WGS sequence"/>
</dbReference>
<organism evidence="8 9">
    <name type="scientific">Paracoccus sediminis</name>
    <dbReference type="NCBI Taxonomy" id="1214787"/>
    <lineage>
        <taxon>Bacteria</taxon>
        <taxon>Pseudomonadati</taxon>
        <taxon>Pseudomonadota</taxon>
        <taxon>Alphaproteobacteria</taxon>
        <taxon>Rhodobacterales</taxon>
        <taxon>Paracoccaceae</taxon>
        <taxon>Paracoccus</taxon>
    </lineage>
</organism>
<evidence type="ECO:0000313" key="8">
    <source>
        <dbReference type="EMBL" id="SNR23390.1"/>
    </source>
</evidence>
<dbReference type="AlphaFoldDB" id="A0A238UMU2"/>
<dbReference type="InterPro" id="IPR005337">
    <property type="entry name" value="RapZ-like"/>
</dbReference>
<dbReference type="InterPro" id="IPR053931">
    <property type="entry name" value="RapZ_C"/>
</dbReference>
<dbReference type="GO" id="GO:0005524">
    <property type="term" value="F:ATP binding"/>
    <property type="evidence" value="ECO:0007669"/>
    <property type="project" value="UniProtKB-UniRule"/>
</dbReference>
<dbReference type="NCBIfam" id="NF003828">
    <property type="entry name" value="PRK05416.1"/>
    <property type="match status" value="1"/>
</dbReference>
<protein>
    <submittedName>
        <fullName evidence="8">UPF0042 nucleotide-binding protein</fullName>
    </submittedName>
</protein>
<evidence type="ECO:0000256" key="4">
    <source>
        <dbReference type="HAMAP-Rule" id="MF_00636"/>
    </source>
</evidence>
<keyword evidence="3 4" id="KW-0342">GTP-binding</keyword>
<keyword evidence="2 4" id="KW-0067">ATP-binding</keyword>
<evidence type="ECO:0000256" key="3">
    <source>
        <dbReference type="ARBA" id="ARBA00023134"/>
    </source>
</evidence>
<accession>A0A238UMU2</accession>
<dbReference type="PANTHER" id="PTHR30448">
    <property type="entry name" value="RNASE ADAPTER PROTEIN RAPZ"/>
    <property type="match status" value="1"/>
</dbReference>
<proteinExistence type="inferred from homology"/>
<feature type="domain" description="RapZ C-terminal" evidence="7">
    <location>
        <begin position="196"/>
        <end position="315"/>
    </location>
</feature>
<dbReference type="InterPro" id="IPR027417">
    <property type="entry name" value="P-loop_NTPase"/>
</dbReference>
<dbReference type="SUPFAM" id="SSF52540">
    <property type="entry name" value="P-loop containing nucleoside triphosphate hydrolases"/>
    <property type="match status" value="1"/>
</dbReference>
<dbReference type="HAMAP" id="MF_00636">
    <property type="entry name" value="RapZ_like"/>
    <property type="match status" value="1"/>
</dbReference>
<evidence type="ECO:0000259" key="6">
    <source>
        <dbReference type="Pfam" id="PF03668"/>
    </source>
</evidence>
<evidence type="ECO:0000256" key="1">
    <source>
        <dbReference type="ARBA" id="ARBA00022741"/>
    </source>
</evidence>
<evidence type="ECO:0000256" key="5">
    <source>
        <dbReference type="SAM" id="MobiDB-lite"/>
    </source>
</evidence>
<sequence>MTDKMDCGQAGKMADLADDPTLSRTLGSQAPHDGVQRLVLVTGPSGAGRSTAINVLEDLGFEAIDNLPLSLIPRLLDGPSRPEPLALGLDVRNRDFSASNVIELIDRLTRDPRYAPEILFLDCASDVLERRYNETRRRHPLSPDSAPAAGVMAEVDLLSPIRARADVLVDTSELSPHDLKAELTRWFDTRPNRRLSVSLHSFSYKRGVPRGIDMMFDCRFLTNPHWEPDLRSLTGRDSRVQDHVASDSRFDRFLQGVCDMILFLLPAYVEEGKSHLAVGFGCTGGQHRSVTMVEKVALALAKADWPVSIRHRELERRISAPSILGDASGIIQGAGRMRDAERGGTR</sequence>
<evidence type="ECO:0000313" key="9">
    <source>
        <dbReference type="Proteomes" id="UP000198409"/>
    </source>
</evidence>
<dbReference type="Pfam" id="PF22740">
    <property type="entry name" value="PapZ_C"/>
    <property type="match status" value="1"/>
</dbReference>
<feature type="binding site" evidence="4">
    <location>
        <begin position="90"/>
        <end position="93"/>
    </location>
    <ligand>
        <name>GTP</name>
        <dbReference type="ChEBI" id="CHEBI:37565"/>
    </ligand>
</feature>
<dbReference type="InterPro" id="IPR053930">
    <property type="entry name" value="RapZ-like_N"/>
</dbReference>
<feature type="binding site" evidence="4">
    <location>
        <begin position="43"/>
        <end position="50"/>
    </location>
    <ligand>
        <name>ATP</name>
        <dbReference type="ChEBI" id="CHEBI:30616"/>
    </ligand>
</feature>
<evidence type="ECO:0000256" key="2">
    <source>
        <dbReference type="ARBA" id="ARBA00022840"/>
    </source>
</evidence>
<feature type="region of interest" description="Disordered" evidence="5">
    <location>
        <begin position="1"/>
        <end position="29"/>
    </location>
</feature>
<dbReference type="PANTHER" id="PTHR30448:SF0">
    <property type="entry name" value="RNASE ADAPTER PROTEIN RAPZ"/>
    <property type="match status" value="1"/>
</dbReference>
<name>A0A238UMU2_9RHOB</name>
<reference evidence="9" key="1">
    <citation type="submission" date="2017-06" db="EMBL/GenBank/DDBJ databases">
        <authorList>
            <person name="Varghese N."/>
            <person name="Submissions S."/>
        </authorList>
    </citation>
    <scope>NUCLEOTIDE SEQUENCE [LARGE SCALE GENOMIC DNA]</scope>
    <source>
        <strain evidence="9">DSM 26170</strain>
    </source>
</reference>
<feature type="domain" description="RapZ-like N-terminal" evidence="6">
    <location>
        <begin position="38"/>
        <end position="189"/>
    </location>
</feature>
<dbReference type="GO" id="GO:0005525">
    <property type="term" value="F:GTP binding"/>
    <property type="evidence" value="ECO:0007669"/>
    <property type="project" value="UniProtKB-UniRule"/>
</dbReference>